<evidence type="ECO:0000313" key="9">
    <source>
        <dbReference type="Proteomes" id="UP000283509"/>
    </source>
</evidence>
<keyword evidence="5" id="KW-0539">Nucleus</keyword>
<dbReference type="GO" id="GO:0072572">
    <property type="term" value="F:poly-ADP-D-ribose binding"/>
    <property type="evidence" value="ECO:0007669"/>
    <property type="project" value="TreeGrafter"/>
</dbReference>
<evidence type="ECO:0000256" key="4">
    <source>
        <dbReference type="ARBA" id="ARBA00022454"/>
    </source>
</evidence>
<feature type="compositionally biased region" description="Basic residues" evidence="6">
    <location>
        <begin position="27"/>
        <end position="38"/>
    </location>
</feature>
<reference evidence="8 9" key="1">
    <citation type="submission" date="2018-04" db="EMBL/GenBank/DDBJ databases">
        <authorList>
            <person name="Zhang X."/>
            <person name="Yuan J."/>
            <person name="Li F."/>
            <person name="Xiang J."/>
        </authorList>
    </citation>
    <scope>NUCLEOTIDE SEQUENCE [LARGE SCALE GENOMIC DNA]</scope>
    <source>
        <tissue evidence="8">Muscle</tissue>
    </source>
</reference>
<protein>
    <recommendedName>
        <fullName evidence="7">PBZ-type domain-containing protein</fullName>
    </recommendedName>
</protein>
<feature type="domain" description="PBZ-type" evidence="7">
    <location>
        <begin position="13"/>
        <end position="38"/>
    </location>
</feature>
<dbReference type="GO" id="GO:0005634">
    <property type="term" value="C:nucleus"/>
    <property type="evidence" value="ECO:0007669"/>
    <property type="project" value="UniProtKB-SubCell"/>
</dbReference>
<evidence type="ECO:0000256" key="5">
    <source>
        <dbReference type="ARBA" id="ARBA00023242"/>
    </source>
</evidence>
<sequence length="420" mass="47858">MSDPETEYQDDPRTACKYGESCYQKNPQHHNRFKHPPKRKLEYTESEAEDLVPKGKKCKTEDNEENDSDSGDNFEVPSIDKDDDKADTSQPEEDAAESPVHELEVAASPENVRESIEQKFLLDMPDDFFDLWDLCKTLNKEKPEEAFIKAGITLVGPYDILSGKLKNLKTRKISSYVCHWRYYYDPPEFMTVIAGSEDEYHIGYYRDDCFLLPAFVGSMSSVKPGSITLMGGNIFSAVSIYLSQRMKAENPFKKITLQRLQQEVDNFAKLKKHSLEQRPSSVQERSKKVVSKCFHGAGIVVPVHNDVGYRPIPETNACLKKIFQKVVDAKSEEERLKHFDAVQELMTNVQFAFDEGDFGMGLEFGHNMFTFGGEVFHKAISHILGVAYELLGRDAFVDILQAHLKNRRRGSNLSILEVVE</sequence>
<evidence type="ECO:0000256" key="2">
    <source>
        <dbReference type="ARBA" id="ARBA00004286"/>
    </source>
</evidence>
<evidence type="ECO:0000259" key="7">
    <source>
        <dbReference type="Pfam" id="PF10283"/>
    </source>
</evidence>
<proteinExistence type="inferred from homology"/>
<dbReference type="Pfam" id="PF10228">
    <property type="entry name" value="HPF1"/>
    <property type="match status" value="1"/>
</dbReference>
<dbReference type="InterPro" id="IPR019361">
    <property type="entry name" value="HPF1"/>
</dbReference>
<comment type="caution">
    <text evidence="8">The sequence shown here is derived from an EMBL/GenBank/DDBJ whole genome shotgun (WGS) entry which is preliminary data.</text>
</comment>
<accession>A0A3R7PF10</accession>
<dbReference type="AlphaFoldDB" id="A0A3R7PF10"/>
<comment type="subcellular location">
    <subcellularLocation>
        <location evidence="2">Chromosome</location>
    </subcellularLocation>
    <subcellularLocation>
        <location evidence="1">Nucleus</location>
    </subcellularLocation>
</comment>
<dbReference type="Pfam" id="PF10283">
    <property type="entry name" value="zf-CCHH"/>
    <property type="match status" value="1"/>
</dbReference>
<reference evidence="8 9" key="2">
    <citation type="submission" date="2019-01" db="EMBL/GenBank/DDBJ databases">
        <title>The decoding of complex shrimp genome reveals the adaptation for benthos swimmer, frequently molting mechanism and breeding impact on genome.</title>
        <authorList>
            <person name="Sun Y."/>
            <person name="Gao Y."/>
            <person name="Yu Y."/>
        </authorList>
    </citation>
    <scope>NUCLEOTIDE SEQUENCE [LARGE SCALE GENOMIC DNA]</scope>
    <source>
        <tissue evidence="8">Muscle</tissue>
    </source>
</reference>
<dbReference type="STRING" id="6689.A0A3R7PF10"/>
<evidence type="ECO:0000256" key="3">
    <source>
        <dbReference type="ARBA" id="ARBA00010803"/>
    </source>
</evidence>
<dbReference type="PANTHER" id="PTHR13386">
    <property type="entry name" value="HISTONE PARYLATION FACTOR 1"/>
    <property type="match status" value="1"/>
</dbReference>
<dbReference type="OrthoDB" id="416496at2759"/>
<feature type="region of interest" description="Disordered" evidence="6">
    <location>
        <begin position="1"/>
        <end position="110"/>
    </location>
</feature>
<keyword evidence="4" id="KW-0158">Chromosome</keyword>
<comment type="similarity">
    <text evidence="3">Belongs to the HPF1 family.</text>
</comment>
<dbReference type="GO" id="GO:0006974">
    <property type="term" value="P:DNA damage response"/>
    <property type="evidence" value="ECO:0007669"/>
    <property type="project" value="InterPro"/>
</dbReference>
<gene>
    <name evidence="8" type="ORF">C7M84_012499</name>
</gene>
<dbReference type="EMBL" id="QCYY01002583">
    <property type="protein sequence ID" value="ROT69305.1"/>
    <property type="molecule type" value="Genomic_DNA"/>
</dbReference>
<evidence type="ECO:0000256" key="1">
    <source>
        <dbReference type="ARBA" id="ARBA00004123"/>
    </source>
</evidence>
<dbReference type="Proteomes" id="UP000283509">
    <property type="component" value="Unassembled WGS sequence"/>
</dbReference>
<dbReference type="GO" id="GO:0005694">
    <property type="term" value="C:chromosome"/>
    <property type="evidence" value="ECO:0007669"/>
    <property type="project" value="UniProtKB-SubCell"/>
</dbReference>
<feature type="compositionally biased region" description="Basic and acidic residues" evidence="6">
    <location>
        <begin position="78"/>
        <end position="87"/>
    </location>
</feature>
<evidence type="ECO:0000313" key="8">
    <source>
        <dbReference type="EMBL" id="ROT69305.1"/>
    </source>
</evidence>
<dbReference type="GO" id="GO:0042393">
    <property type="term" value="F:histone binding"/>
    <property type="evidence" value="ECO:0007669"/>
    <property type="project" value="InterPro"/>
</dbReference>
<feature type="compositionally biased region" description="Acidic residues" evidence="6">
    <location>
        <begin position="62"/>
        <end position="72"/>
    </location>
</feature>
<keyword evidence="9" id="KW-1185">Reference proteome</keyword>
<organism evidence="8 9">
    <name type="scientific">Penaeus vannamei</name>
    <name type="common">Whiteleg shrimp</name>
    <name type="synonym">Litopenaeus vannamei</name>
    <dbReference type="NCBI Taxonomy" id="6689"/>
    <lineage>
        <taxon>Eukaryota</taxon>
        <taxon>Metazoa</taxon>
        <taxon>Ecdysozoa</taxon>
        <taxon>Arthropoda</taxon>
        <taxon>Crustacea</taxon>
        <taxon>Multicrustacea</taxon>
        <taxon>Malacostraca</taxon>
        <taxon>Eumalacostraca</taxon>
        <taxon>Eucarida</taxon>
        <taxon>Decapoda</taxon>
        <taxon>Dendrobranchiata</taxon>
        <taxon>Penaeoidea</taxon>
        <taxon>Penaeidae</taxon>
        <taxon>Penaeus</taxon>
    </lineage>
</organism>
<evidence type="ECO:0000256" key="6">
    <source>
        <dbReference type="SAM" id="MobiDB-lite"/>
    </source>
</evidence>
<dbReference type="InterPro" id="IPR019406">
    <property type="entry name" value="APLF_PBZ"/>
</dbReference>
<dbReference type="PANTHER" id="PTHR13386:SF1">
    <property type="entry name" value="HISTONE PARYLATION FACTOR 1"/>
    <property type="match status" value="1"/>
</dbReference>
<name>A0A3R7PF10_PENVA</name>